<organism evidence="2 3">
    <name type="scientific">Rotaria socialis</name>
    <dbReference type="NCBI Taxonomy" id="392032"/>
    <lineage>
        <taxon>Eukaryota</taxon>
        <taxon>Metazoa</taxon>
        <taxon>Spiralia</taxon>
        <taxon>Gnathifera</taxon>
        <taxon>Rotifera</taxon>
        <taxon>Eurotatoria</taxon>
        <taxon>Bdelloidea</taxon>
        <taxon>Philodinida</taxon>
        <taxon>Philodinidae</taxon>
        <taxon>Rotaria</taxon>
    </lineage>
</organism>
<reference evidence="2" key="1">
    <citation type="submission" date="2021-02" db="EMBL/GenBank/DDBJ databases">
        <authorList>
            <person name="Nowell W R."/>
        </authorList>
    </citation>
    <scope>NUCLEOTIDE SEQUENCE</scope>
</reference>
<dbReference type="EMBL" id="CAJNYU010002203">
    <property type="protein sequence ID" value="CAF3516251.1"/>
    <property type="molecule type" value="Genomic_DNA"/>
</dbReference>
<name>A0A821EYG8_9BILA</name>
<evidence type="ECO:0000313" key="3">
    <source>
        <dbReference type="Proteomes" id="UP000663862"/>
    </source>
</evidence>
<protein>
    <submittedName>
        <fullName evidence="2">Uncharacterized protein</fullName>
    </submittedName>
</protein>
<sequence>MGTRSIRRETIRRGQFIAWIIRRMDDSSQYRCGGALSCMNIQFLLDESNAFSINDVKSSSMILTYARPSTLPEYMTNGPLAPPAMHPQTLMLPSPPCTFGTKLKR</sequence>
<dbReference type="AlphaFoldDB" id="A0A821EYG8"/>
<evidence type="ECO:0000313" key="2">
    <source>
        <dbReference type="EMBL" id="CAF4643619.1"/>
    </source>
</evidence>
<dbReference type="EMBL" id="CAJOBQ010004773">
    <property type="protein sequence ID" value="CAF4643619.1"/>
    <property type="molecule type" value="Genomic_DNA"/>
</dbReference>
<dbReference type="Proteomes" id="UP000663869">
    <property type="component" value="Unassembled WGS sequence"/>
</dbReference>
<gene>
    <name evidence="1" type="ORF">FME351_LOCUS17676</name>
    <name evidence="2" type="ORF">TSG867_LOCUS30340</name>
</gene>
<dbReference type="Proteomes" id="UP000663862">
    <property type="component" value="Unassembled WGS sequence"/>
</dbReference>
<comment type="caution">
    <text evidence="2">The sequence shown here is derived from an EMBL/GenBank/DDBJ whole genome shotgun (WGS) entry which is preliminary data.</text>
</comment>
<accession>A0A821EYG8</accession>
<proteinExistence type="predicted"/>
<evidence type="ECO:0000313" key="1">
    <source>
        <dbReference type="EMBL" id="CAF3516251.1"/>
    </source>
</evidence>